<protein>
    <recommendedName>
        <fullName evidence="6">PucR C-terminal helix-turn-helix domain-containing protein</fullName>
    </recommendedName>
</protein>
<dbReference type="RefSeq" id="WP_344997269.1">
    <property type="nucleotide sequence ID" value="NZ_BAABFR010000045.1"/>
</dbReference>
<sequence length="374" mass="39064">MRHDVELDDRVQDAAESAGRPLVLLDARLRPVAWSIHESAADREGLSVVLAHSSSWPPPSGSVGYVPAAGAGTVAVIALGDRGATAGHLAVRLRAAERQLAAHEITRILRAGSTLLPALLSRPPEAAPEHTVALVRALVAGDPDAAAALVEESLISESSRYCAVAIGARPDLAERVTPAVDVVVGFVHLASTASVVGATGDDGVGVLVFPRPVVVPRLTRLLAEPRIAGVRAGIGPLVPSLTQAASSYDGARRVLRATLAAPDRHPVVASAADVGVDAWLVEPSCTVDDLPRAVAVLLRDPGSAPLLETVETYLETGGNALQAARQLHIHRSTLYYRLDRIRELVGVESIDAALRFELAVGIRIARLNGLASTQ</sequence>
<comment type="caution">
    <text evidence="4">The sequence shown here is derived from an EMBL/GenBank/DDBJ whole genome shotgun (WGS) entry which is preliminary data.</text>
</comment>
<gene>
    <name evidence="4" type="ORF">GCM10023147_29610</name>
</gene>
<feature type="domain" description="PucR C-terminal helix-turn-helix" evidence="2">
    <location>
        <begin position="306"/>
        <end position="364"/>
    </location>
</feature>
<dbReference type="PANTHER" id="PTHR33744">
    <property type="entry name" value="CARBOHYDRATE DIACID REGULATOR"/>
    <property type="match status" value="1"/>
</dbReference>
<dbReference type="EMBL" id="BAABFR010000045">
    <property type="protein sequence ID" value="GAA4395886.1"/>
    <property type="molecule type" value="Genomic_DNA"/>
</dbReference>
<reference evidence="5" key="1">
    <citation type="journal article" date="2019" name="Int. J. Syst. Evol. Microbiol.">
        <title>The Global Catalogue of Microorganisms (GCM) 10K type strain sequencing project: providing services to taxonomists for standard genome sequencing and annotation.</title>
        <authorList>
            <consortium name="The Broad Institute Genomics Platform"/>
            <consortium name="The Broad Institute Genome Sequencing Center for Infectious Disease"/>
            <person name="Wu L."/>
            <person name="Ma J."/>
        </authorList>
    </citation>
    <scope>NUCLEOTIDE SEQUENCE [LARGE SCALE GENOMIC DNA]</scope>
    <source>
        <strain evidence="5">JCM 17688</strain>
    </source>
</reference>
<evidence type="ECO:0000256" key="1">
    <source>
        <dbReference type="ARBA" id="ARBA00006754"/>
    </source>
</evidence>
<dbReference type="SUPFAM" id="SSF46689">
    <property type="entry name" value="Homeodomain-like"/>
    <property type="match status" value="1"/>
</dbReference>
<evidence type="ECO:0000313" key="4">
    <source>
        <dbReference type="EMBL" id="GAA4395886.1"/>
    </source>
</evidence>
<feature type="domain" description="CdaR GGDEF-like" evidence="3">
    <location>
        <begin position="157"/>
        <end position="257"/>
    </location>
</feature>
<dbReference type="InterPro" id="IPR041522">
    <property type="entry name" value="CdaR_GGDEF"/>
</dbReference>
<accession>A0ABP8JTN5</accession>
<dbReference type="Proteomes" id="UP001500635">
    <property type="component" value="Unassembled WGS sequence"/>
</dbReference>
<evidence type="ECO:0008006" key="6">
    <source>
        <dbReference type="Google" id="ProtNLM"/>
    </source>
</evidence>
<dbReference type="Gene3D" id="1.10.10.2840">
    <property type="entry name" value="PucR C-terminal helix-turn-helix domain"/>
    <property type="match status" value="1"/>
</dbReference>
<dbReference type="InterPro" id="IPR051448">
    <property type="entry name" value="CdaR-like_regulators"/>
</dbReference>
<dbReference type="Pfam" id="PF13556">
    <property type="entry name" value="HTH_30"/>
    <property type="match status" value="1"/>
</dbReference>
<evidence type="ECO:0000259" key="2">
    <source>
        <dbReference type="Pfam" id="PF13556"/>
    </source>
</evidence>
<evidence type="ECO:0000259" key="3">
    <source>
        <dbReference type="Pfam" id="PF17853"/>
    </source>
</evidence>
<proteinExistence type="inferred from homology"/>
<keyword evidence="5" id="KW-1185">Reference proteome</keyword>
<organism evidence="4 5">
    <name type="scientific">Tsukamurella soli</name>
    <dbReference type="NCBI Taxonomy" id="644556"/>
    <lineage>
        <taxon>Bacteria</taxon>
        <taxon>Bacillati</taxon>
        <taxon>Actinomycetota</taxon>
        <taxon>Actinomycetes</taxon>
        <taxon>Mycobacteriales</taxon>
        <taxon>Tsukamurellaceae</taxon>
        <taxon>Tsukamurella</taxon>
    </lineage>
</organism>
<dbReference type="PANTHER" id="PTHR33744:SF1">
    <property type="entry name" value="DNA-BINDING TRANSCRIPTIONAL ACTIVATOR ADER"/>
    <property type="match status" value="1"/>
</dbReference>
<comment type="similarity">
    <text evidence="1">Belongs to the CdaR family.</text>
</comment>
<dbReference type="InterPro" id="IPR025736">
    <property type="entry name" value="PucR_C-HTH_dom"/>
</dbReference>
<name>A0ABP8JTN5_9ACTN</name>
<dbReference type="Pfam" id="PF17853">
    <property type="entry name" value="GGDEF_2"/>
    <property type="match status" value="1"/>
</dbReference>
<dbReference type="InterPro" id="IPR042070">
    <property type="entry name" value="PucR_C-HTH_sf"/>
</dbReference>
<evidence type="ECO:0000313" key="5">
    <source>
        <dbReference type="Proteomes" id="UP001500635"/>
    </source>
</evidence>
<dbReference type="InterPro" id="IPR009057">
    <property type="entry name" value="Homeodomain-like_sf"/>
</dbReference>